<dbReference type="PANTHER" id="PTHR43592">
    <property type="entry name" value="CAAX AMINO TERMINAL PROTEASE"/>
    <property type="match status" value="1"/>
</dbReference>
<keyword evidence="2" id="KW-0812">Transmembrane</keyword>
<sequence length="525" mass="58444">MTLKRIVLFILTVVTLLYSGSSLIGSLKEAQFQSKLELYQTNIVLLATEWQPSDDEENLQSAKKAILGAKPMVGALKQYKEARSSAKANLEKTQNQLAELASVSTDIVTSAKPDSEAAPIIDASSKIEEKKLKQTSSNLQKLLAELDLRIGVLQARQGNTDTAIKTWQQLQKNSSVNPQLHETGQMLIGLWEKSPQISEDAELLIKDNLKGWFRYTSLEKIYQTQQNTESLNNIKFIEQQAAEKALLKLTAIAILPALGGFIGIALLIFTFGQWVIKKEEALLAQNAEKTWKTPWDGETILQVFVVGFFLMGQFVVPLFLQFLPIPRPAPNVRIQALYVLMSYVLVASGTISVLYLSIRQFFPLPEEWFRFRLNDGWLLWGIGGYCAVIPIFIVVSLINQQLWQGQGGSNPLLQIVLESQDNLALLTFFSTAAIAAPLFEELLFRGFLLPSLTRYLPLWGSIVISSFLFAAVHLSLSEVLPLTVLGIVLGFVYSRSRNLLAPILLHSLWNSGTLLSLYILGSSTN</sequence>
<feature type="coiled-coil region" evidence="1">
    <location>
        <begin position="76"/>
        <end position="145"/>
    </location>
</feature>
<dbReference type="PANTHER" id="PTHR43592:SF15">
    <property type="entry name" value="CAAX AMINO TERMINAL PROTEASE FAMILY PROTEIN"/>
    <property type="match status" value="1"/>
</dbReference>
<feature type="transmembrane region" description="Helical" evidence="2">
    <location>
        <begin position="249"/>
        <end position="276"/>
    </location>
</feature>
<evidence type="ECO:0000259" key="3">
    <source>
        <dbReference type="Pfam" id="PF02517"/>
    </source>
</evidence>
<feature type="domain" description="CAAX prenyl protease 2/Lysostaphin resistance protein A-like" evidence="3">
    <location>
        <begin position="425"/>
        <end position="511"/>
    </location>
</feature>
<keyword evidence="2" id="KW-1133">Transmembrane helix</keyword>
<reference evidence="4 5" key="1">
    <citation type="submission" date="2017-06" db="EMBL/GenBank/DDBJ databases">
        <title>Genome sequencing of cyanobaciteial culture collection at National Institute for Environmental Studies (NIES).</title>
        <authorList>
            <person name="Hirose Y."/>
            <person name="Shimura Y."/>
            <person name="Fujisawa T."/>
            <person name="Nakamura Y."/>
            <person name="Kawachi M."/>
        </authorList>
    </citation>
    <scope>NUCLEOTIDE SEQUENCE [LARGE SCALE GENOMIC DNA]</scope>
    <source>
        <strain evidence="4 5">NIES-267</strain>
    </source>
</reference>
<evidence type="ECO:0000256" key="1">
    <source>
        <dbReference type="SAM" id="Coils"/>
    </source>
</evidence>
<name>A0A1Z4M0E1_9CYAN</name>
<dbReference type="Proteomes" id="UP000218418">
    <property type="component" value="Chromosome"/>
</dbReference>
<keyword evidence="1" id="KW-0175">Coiled coil</keyword>
<dbReference type="GO" id="GO:0080120">
    <property type="term" value="P:CAAX-box protein maturation"/>
    <property type="evidence" value="ECO:0007669"/>
    <property type="project" value="UniProtKB-ARBA"/>
</dbReference>
<feature type="transmembrane region" description="Helical" evidence="2">
    <location>
        <begin position="459"/>
        <end position="492"/>
    </location>
</feature>
<feature type="transmembrane region" description="Helical" evidence="2">
    <location>
        <begin position="378"/>
        <end position="402"/>
    </location>
</feature>
<dbReference type="InterPro" id="IPR003675">
    <property type="entry name" value="Rce1/LyrA-like_dom"/>
</dbReference>
<feature type="transmembrane region" description="Helical" evidence="2">
    <location>
        <begin position="337"/>
        <end position="358"/>
    </location>
</feature>
<organism evidence="4 5">
    <name type="scientific">Calothrix parasitica NIES-267</name>
    <dbReference type="NCBI Taxonomy" id="1973488"/>
    <lineage>
        <taxon>Bacteria</taxon>
        <taxon>Bacillati</taxon>
        <taxon>Cyanobacteriota</taxon>
        <taxon>Cyanophyceae</taxon>
        <taxon>Nostocales</taxon>
        <taxon>Calotrichaceae</taxon>
        <taxon>Calothrix</taxon>
    </lineage>
</organism>
<keyword evidence="2" id="KW-0472">Membrane</keyword>
<evidence type="ECO:0000256" key="2">
    <source>
        <dbReference type="SAM" id="Phobius"/>
    </source>
</evidence>
<feature type="transmembrane region" description="Helical" evidence="2">
    <location>
        <begin position="6"/>
        <end position="27"/>
    </location>
</feature>
<evidence type="ECO:0000313" key="5">
    <source>
        <dbReference type="Proteomes" id="UP000218418"/>
    </source>
</evidence>
<dbReference type="AlphaFoldDB" id="A0A1Z4M0E1"/>
<feature type="transmembrane region" description="Helical" evidence="2">
    <location>
        <begin position="499"/>
        <end position="520"/>
    </location>
</feature>
<proteinExistence type="predicted"/>
<dbReference type="Pfam" id="PF02517">
    <property type="entry name" value="Rce1-like"/>
    <property type="match status" value="1"/>
</dbReference>
<protein>
    <submittedName>
        <fullName evidence="4">Abortive infection protein</fullName>
    </submittedName>
</protein>
<dbReference type="GO" id="GO:0004175">
    <property type="term" value="F:endopeptidase activity"/>
    <property type="evidence" value="ECO:0007669"/>
    <property type="project" value="UniProtKB-ARBA"/>
</dbReference>
<dbReference type="OrthoDB" id="9782250at2"/>
<feature type="transmembrane region" description="Helical" evidence="2">
    <location>
        <begin position="423"/>
        <end position="439"/>
    </location>
</feature>
<feature type="transmembrane region" description="Helical" evidence="2">
    <location>
        <begin position="300"/>
        <end position="325"/>
    </location>
</feature>
<keyword evidence="5" id="KW-1185">Reference proteome</keyword>
<evidence type="ECO:0000313" key="4">
    <source>
        <dbReference type="EMBL" id="BAY86964.1"/>
    </source>
</evidence>
<accession>A0A1Z4M0E1</accession>
<gene>
    <name evidence="4" type="ORF">NIES267_64750</name>
</gene>
<dbReference type="EMBL" id="AP018227">
    <property type="protein sequence ID" value="BAY86964.1"/>
    <property type="molecule type" value="Genomic_DNA"/>
</dbReference>